<sequence length="62" mass="6468">MRAAARETSERGRSDLRIHHHPATPATTRAAREPTTCTQASVALVPSTSEVGKPATATAGET</sequence>
<reference evidence="2 3" key="1">
    <citation type="submission" date="2024-09" db="EMBL/GenBank/DDBJ databases">
        <authorList>
            <person name="Sun Q."/>
            <person name="Mori K."/>
        </authorList>
    </citation>
    <scope>NUCLEOTIDE SEQUENCE [LARGE SCALE GENOMIC DNA]</scope>
    <source>
        <strain evidence="2 3">CCM 7609</strain>
    </source>
</reference>
<feature type="compositionally biased region" description="Low complexity" evidence="1">
    <location>
        <begin position="23"/>
        <end position="38"/>
    </location>
</feature>
<keyword evidence="3" id="KW-1185">Reference proteome</keyword>
<dbReference type="Proteomes" id="UP001589575">
    <property type="component" value="Unassembled WGS sequence"/>
</dbReference>
<organism evidence="2 3">
    <name type="scientific">Citricoccus parietis</name>
    <dbReference type="NCBI Taxonomy" id="592307"/>
    <lineage>
        <taxon>Bacteria</taxon>
        <taxon>Bacillati</taxon>
        <taxon>Actinomycetota</taxon>
        <taxon>Actinomycetes</taxon>
        <taxon>Micrococcales</taxon>
        <taxon>Micrococcaceae</taxon>
        <taxon>Citricoccus</taxon>
    </lineage>
</organism>
<dbReference type="EMBL" id="JBHMFI010000001">
    <property type="protein sequence ID" value="MFB9072644.1"/>
    <property type="molecule type" value="Genomic_DNA"/>
</dbReference>
<evidence type="ECO:0000313" key="2">
    <source>
        <dbReference type="EMBL" id="MFB9072644.1"/>
    </source>
</evidence>
<evidence type="ECO:0000256" key="1">
    <source>
        <dbReference type="SAM" id="MobiDB-lite"/>
    </source>
</evidence>
<accession>A0ABV5G142</accession>
<feature type="compositionally biased region" description="Basic and acidic residues" evidence="1">
    <location>
        <begin position="1"/>
        <end position="17"/>
    </location>
</feature>
<name>A0ABV5G142_9MICC</name>
<feature type="region of interest" description="Disordered" evidence="1">
    <location>
        <begin position="1"/>
        <end position="62"/>
    </location>
</feature>
<comment type="caution">
    <text evidence="2">The sequence shown here is derived from an EMBL/GenBank/DDBJ whole genome shotgun (WGS) entry which is preliminary data.</text>
</comment>
<protein>
    <submittedName>
        <fullName evidence="2">Uncharacterized protein</fullName>
    </submittedName>
</protein>
<proteinExistence type="predicted"/>
<evidence type="ECO:0000313" key="3">
    <source>
        <dbReference type="Proteomes" id="UP001589575"/>
    </source>
</evidence>
<gene>
    <name evidence="2" type="ORF">ACFFX0_16145</name>
</gene>